<accession>A0A1M5YKX8</accession>
<proteinExistence type="predicted"/>
<dbReference type="AlphaFoldDB" id="A0A1M5YKX8"/>
<protein>
    <submittedName>
        <fullName evidence="1">Uncharacterized protein</fullName>
    </submittedName>
</protein>
<dbReference type="STRING" id="1121306.SAMN02745196_03052"/>
<keyword evidence="2" id="KW-1185">Reference proteome</keyword>
<sequence>MENYSSKHSKKIKIDYVNMKYNEISSRKFSKCNEDNTEEIKTLDSYDIIESYEES</sequence>
<dbReference type="Proteomes" id="UP000184526">
    <property type="component" value="Unassembled WGS sequence"/>
</dbReference>
<dbReference type="RefSeq" id="WP_178138997.1">
    <property type="nucleotide sequence ID" value="NZ_FQXP01000018.1"/>
</dbReference>
<evidence type="ECO:0000313" key="2">
    <source>
        <dbReference type="Proteomes" id="UP000184526"/>
    </source>
</evidence>
<dbReference type="EMBL" id="FQXP01000018">
    <property type="protein sequence ID" value="SHI12696.1"/>
    <property type="molecule type" value="Genomic_DNA"/>
</dbReference>
<reference evidence="1 2" key="1">
    <citation type="submission" date="2016-11" db="EMBL/GenBank/DDBJ databases">
        <authorList>
            <person name="Jaros S."/>
            <person name="Januszkiewicz K."/>
            <person name="Wedrychowicz H."/>
        </authorList>
    </citation>
    <scope>NUCLEOTIDE SEQUENCE [LARGE SCALE GENOMIC DNA]</scope>
    <source>
        <strain evidence="1 2">DSM 3089</strain>
    </source>
</reference>
<gene>
    <name evidence="1" type="ORF">SAMN02745196_03052</name>
</gene>
<organism evidence="1 2">
    <name type="scientific">Clostridium collagenovorans DSM 3089</name>
    <dbReference type="NCBI Taxonomy" id="1121306"/>
    <lineage>
        <taxon>Bacteria</taxon>
        <taxon>Bacillati</taxon>
        <taxon>Bacillota</taxon>
        <taxon>Clostridia</taxon>
        <taxon>Eubacteriales</taxon>
        <taxon>Clostridiaceae</taxon>
        <taxon>Clostridium</taxon>
    </lineage>
</organism>
<name>A0A1M5YKX8_9CLOT</name>
<evidence type="ECO:0000313" key="1">
    <source>
        <dbReference type="EMBL" id="SHI12696.1"/>
    </source>
</evidence>